<dbReference type="PANTHER" id="PTHR43883">
    <property type="entry name" value="SLR0207 PROTEIN"/>
    <property type="match status" value="1"/>
</dbReference>
<dbReference type="PANTHER" id="PTHR43883:SF1">
    <property type="entry name" value="GLUCONOKINASE"/>
    <property type="match status" value="1"/>
</dbReference>
<evidence type="ECO:0000259" key="1">
    <source>
        <dbReference type="Pfam" id="PF01636"/>
    </source>
</evidence>
<reference evidence="2 3" key="1">
    <citation type="submission" date="2018-01" db="EMBL/GenBank/DDBJ databases">
        <title>Saezia sanguinis gen. nov., sp. nov., in the order Burkholderiales isolated from human blood.</title>
        <authorList>
            <person name="Medina-Pascual M.J."/>
            <person name="Valdezate S."/>
            <person name="Monzon S."/>
            <person name="Cuesta I."/>
            <person name="Carrasco G."/>
            <person name="Villalon P."/>
            <person name="Saez-Nieto J.A."/>
        </authorList>
    </citation>
    <scope>NUCLEOTIDE SEQUENCE [LARGE SCALE GENOMIC DNA]</scope>
    <source>
        <strain evidence="2 3">CNM695-12</strain>
    </source>
</reference>
<organism evidence="2 3">
    <name type="scientific">Saezia sanguinis</name>
    <dbReference type="NCBI Taxonomy" id="1965230"/>
    <lineage>
        <taxon>Bacteria</taxon>
        <taxon>Pseudomonadati</taxon>
        <taxon>Pseudomonadota</taxon>
        <taxon>Betaproteobacteria</taxon>
        <taxon>Burkholderiales</taxon>
        <taxon>Saeziaceae</taxon>
        <taxon>Saezia</taxon>
    </lineage>
</organism>
<dbReference type="InterPro" id="IPR011009">
    <property type="entry name" value="Kinase-like_dom_sf"/>
</dbReference>
<dbReference type="EMBL" id="PQSP01000001">
    <property type="protein sequence ID" value="RUS68141.1"/>
    <property type="molecule type" value="Genomic_DNA"/>
</dbReference>
<accession>A0A433SHB9</accession>
<sequence length="514" mass="58087">MSQSLIAALQNPALYPHPVESFQVLETHISWVILTGPFAYKIKKPVNFGFVNFTELEGRKHFCELELQLNQRLTHDLYLQVLPITGTPDAPQLNGTGPAIEYALQMNQFSQEQLLVNLLEQGELKPEYIDSTARQIADFHLQTPVVPVTLPYGTPQHVMAPVQQNFDQIRPMLNDDKDLQQLAALERWAQDSYRQLEPVLSARKANGFIRECHGDIHLANMALFHDQVVIFDCIEFNEDFRLTDVAADVAFLAMDLQARGLHALCNRFINLYLERTGDYQILAVLPFYMAYRAMVRAKVSLFGMTPQTTPEQRAAIFQQYRNYATLAQQHSVTPKRFLSIMHGISGSGKSHTAMQLAEATGAIRLRSDVERKRLYARSDDTAAAFNHGIYDPRTNAATYERLHQLAAEILQMGFPVIIDATYLKQAQRQAAQQTALAADVPFHIIDCQAPDDVLQARLQQRQETSAEPSDANWEIAQAQQANQEPLSAEELKQAIPVQSNGYEENIRRLLKAFA</sequence>
<dbReference type="InterPro" id="IPR002575">
    <property type="entry name" value="Aminoglycoside_PTrfase"/>
</dbReference>
<dbReference type="InterPro" id="IPR027417">
    <property type="entry name" value="P-loop_NTPase"/>
</dbReference>
<dbReference type="Gene3D" id="3.90.1200.10">
    <property type="match status" value="1"/>
</dbReference>
<dbReference type="InterPro" id="IPR052732">
    <property type="entry name" value="Cell-binding_unc_protein"/>
</dbReference>
<dbReference type="SUPFAM" id="SSF52540">
    <property type="entry name" value="P-loop containing nucleoside triphosphate hydrolases"/>
    <property type="match status" value="1"/>
</dbReference>
<dbReference type="RefSeq" id="WP_126978057.1">
    <property type="nucleotide sequence ID" value="NZ_PQSP01000001.1"/>
</dbReference>
<dbReference type="SUPFAM" id="SSF56112">
    <property type="entry name" value="Protein kinase-like (PK-like)"/>
    <property type="match status" value="1"/>
</dbReference>
<dbReference type="Pfam" id="PF01636">
    <property type="entry name" value="APH"/>
    <property type="match status" value="1"/>
</dbReference>
<proteinExistence type="predicted"/>
<dbReference type="OrthoDB" id="9810277at2"/>
<evidence type="ECO:0000313" key="3">
    <source>
        <dbReference type="Proteomes" id="UP000286947"/>
    </source>
</evidence>
<keyword evidence="3" id="KW-1185">Reference proteome</keyword>
<dbReference type="Proteomes" id="UP000286947">
    <property type="component" value="Unassembled WGS sequence"/>
</dbReference>
<evidence type="ECO:0000313" key="2">
    <source>
        <dbReference type="EMBL" id="RUS68141.1"/>
    </source>
</evidence>
<gene>
    <name evidence="2" type="ORF">CUZ56_00626</name>
</gene>
<protein>
    <recommendedName>
        <fullName evidence="1">Aminoglycoside phosphotransferase domain-containing protein</fullName>
    </recommendedName>
</protein>
<name>A0A433SHB9_9BURK</name>
<dbReference type="Gene3D" id="3.40.50.300">
    <property type="entry name" value="P-loop containing nucleotide triphosphate hydrolases"/>
    <property type="match status" value="1"/>
</dbReference>
<feature type="domain" description="Aminoglycoside phosphotransferase" evidence="1">
    <location>
        <begin position="124"/>
        <end position="277"/>
    </location>
</feature>
<dbReference type="AlphaFoldDB" id="A0A433SHB9"/>
<comment type="caution">
    <text evidence="2">The sequence shown here is derived from an EMBL/GenBank/DDBJ whole genome shotgun (WGS) entry which is preliminary data.</text>
</comment>
<dbReference type="Pfam" id="PF13671">
    <property type="entry name" value="AAA_33"/>
    <property type="match status" value="1"/>
</dbReference>